<evidence type="ECO:0000256" key="7">
    <source>
        <dbReference type="ARBA" id="ARBA00022779"/>
    </source>
</evidence>
<dbReference type="Pfam" id="PF01706">
    <property type="entry name" value="FliG_C"/>
    <property type="match status" value="1"/>
</dbReference>
<evidence type="ECO:0000259" key="10">
    <source>
        <dbReference type="Pfam" id="PF01706"/>
    </source>
</evidence>
<feature type="domain" description="Flagellar motor switch protein FliG N-terminal" evidence="12">
    <location>
        <begin position="30"/>
        <end position="131"/>
    </location>
</feature>
<evidence type="ECO:0000256" key="1">
    <source>
        <dbReference type="ARBA" id="ARBA00004117"/>
    </source>
</evidence>
<evidence type="ECO:0000256" key="5">
    <source>
        <dbReference type="ARBA" id="ARBA00022475"/>
    </source>
</evidence>
<evidence type="ECO:0000259" key="11">
    <source>
        <dbReference type="Pfam" id="PF14841"/>
    </source>
</evidence>
<dbReference type="GO" id="GO:0006935">
    <property type="term" value="P:chemotaxis"/>
    <property type="evidence" value="ECO:0007669"/>
    <property type="project" value="UniProtKB-KW"/>
</dbReference>
<keyword evidence="13" id="KW-0282">Flagellum</keyword>
<dbReference type="GO" id="GO:0071973">
    <property type="term" value="P:bacterial-type flagellum-dependent cell motility"/>
    <property type="evidence" value="ECO:0007669"/>
    <property type="project" value="InterPro"/>
</dbReference>
<dbReference type="AlphaFoldDB" id="A0A1G4XB50"/>
<dbReference type="Proteomes" id="UP000198981">
    <property type="component" value="Unassembled WGS sequence"/>
</dbReference>
<dbReference type="STRING" id="1960309.SAMN03159343_0393"/>
<dbReference type="NCBIfam" id="TIGR00207">
    <property type="entry name" value="fliG"/>
    <property type="match status" value="1"/>
</dbReference>
<dbReference type="RefSeq" id="WP_092799166.1">
    <property type="nucleotide sequence ID" value="NZ_FMUH01000001.1"/>
</dbReference>
<gene>
    <name evidence="13" type="ORF">SAMN03159343_0393</name>
</gene>
<dbReference type="PIRSF" id="PIRSF003161">
    <property type="entry name" value="FliG"/>
    <property type="match status" value="1"/>
</dbReference>
<dbReference type="InterPro" id="IPR032779">
    <property type="entry name" value="FliG_M"/>
</dbReference>
<accession>A0A1G4XB50</accession>
<dbReference type="Pfam" id="PF14841">
    <property type="entry name" value="FliG_M"/>
    <property type="match status" value="1"/>
</dbReference>
<evidence type="ECO:0000313" key="14">
    <source>
        <dbReference type="Proteomes" id="UP000198981"/>
    </source>
</evidence>
<comment type="similarity">
    <text evidence="3">Belongs to the FliG family.</text>
</comment>
<reference evidence="14" key="1">
    <citation type="submission" date="2016-10" db="EMBL/GenBank/DDBJ databases">
        <authorList>
            <person name="Varghese N."/>
            <person name="Submissions S."/>
        </authorList>
    </citation>
    <scope>NUCLEOTIDE SEQUENCE [LARGE SCALE GENOMIC DNA]</scope>
    <source>
        <strain evidence="14">DSM 45722</strain>
    </source>
</reference>
<keyword evidence="14" id="KW-1185">Reference proteome</keyword>
<evidence type="ECO:0000313" key="13">
    <source>
        <dbReference type="EMBL" id="SCX38372.1"/>
    </source>
</evidence>
<keyword evidence="9" id="KW-0975">Bacterial flagellum</keyword>
<evidence type="ECO:0000256" key="8">
    <source>
        <dbReference type="ARBA" id="ARBA00023136"/>
    </source>
</evidence>
<sequence>MTLASVEQMVGLEPAVDPDRAPVRLPRRDLSGLRKAALFLAQMTREEAGAVMAQLSSEEIDALTGELMRLKNVDPTDIEDVLFEFHDRMVNATAIGSGGVEFARQALAAGLGDAEAAAVLGRLQVAYEEPPFTSLRNADTRQLLSFVREEHPQIIALVLAHLPAPQSAELMSRLEPARQADVALRIAMMDRTTPEVVRLVEDEIGRRMGSLLSSPDLPAAGGVETLVEIINRASRPTEKSILEGLASTDPELADKVRSQMFVFEDIVIVDDRSMQLVLREVSPADLAAALKGVRDDVREKVMRNLSERAALDLTDEIELLGPVRAAAVGEAQARVVAVLRTMEESGQIVIDRGGDDDLIA</sequence>
<evidence type="ECO:0000256" key="4">
    <source>
        <dbReference type="ARBA" id="ARBA00021870"/>
    </source>
</evidence>
<keyword evidence="8" id="KW-0472">Membrane</keyword>
<dbReference type="GO" id="GO:0005886">
    <property type="term" value="C:plasma membrane"/>
    <property type="evidence" value="ECO:0007669"/>
    <property type="project" value="UniProtKB-SubCell"/>
</dbReference>
<evidence type="ECO:0000256" key="9">
    <source>
        <dbReference type="ARBA" id="ARBA00023143"/>
    </source>
</evidence>
<dbReference type="InterPro" id="IPR028263">
    <property type="entry name" value="FliG_N"/>
</dbReference>
<keyword evidence="13" id="KW-0966">Cell projection</keyword>
<feature type="domain" description="Flagellar motor switch protein FliG C-terminal" evidence="10">
    <location>
        <begin position="244"/>
        <end position="350"/>
    </location>
</feature>
<keyword evidence="5" id="KW-1003">Cell membrane</keyword>
<dbReference type="GO" id="GO:0003774">
    <property type="term" value="F:cytoskeletal motor activity"/>
    <property type="evidence" value="ECO:0007669"/>
    <property type="project" value="InterPro"/>
</dbReference>
<keyword evidence="7" id="KW-0283">Flagellar rotation</keyword>
<organism evidence="13 14">
    <name type="scientific">Klenkia marina</name>
    <dbReference type="NCBI Taxonomy" id="1960309"/>
    <lineage>
        <taxon>Bacteria</taxon>
        <taxon>Bacillati</taxon>
        <taxon>Actinomycetota</taxon>
        <taxon>Actinomycetes</taxon>
        <taxon>Geodermatophilales</taxon>
        <taxon>Geodermatophilaceae</taxon>
        <taxon>Klenkia</taxon>
    </lineage>
</organism>
<dbReference type="InterPro" id="IPR011002">
    <property type="entry name" value="FliG_a-hlx"/>
</dbReference>
<dbReference type="OrthoDB" id="9780302at2"/>
<dbReference type="EMBL" id="FMUH01000001">
    <property type="protein sequence ID" value="SCX38372.1"/>
    <property type="molecule type" value="Genomic_DNA"/>
</dbReference>
<keyword evidence="6" id="KW-0145">Chemotaxis</keyword>
<proteinExistence type="inferred from homology"/>
<evidence type="ECO:0000256" key="2">
    <source>
        <dbReference type="ARBA" id="ARBA00004413"/>
    </source>
</evidence>
<protein>
    <recommendedName>
        <fullName evidence="4">Flagellar motor switch protein FliG</fullName>
    </recommendedName>
</protein>
<dbReference type="InterPro" id="IPR000090">
    <property type="entry name" value="Flg_Motor_Flig"/>
</dbReference>
<dbReference type="Gene3D" id="1.10.220.30">
    <property type="match status" value="3"/>
</dbReference>
<dbReference type="PANTHER" id="PTHR30534">
    <property type="entry name" value="FLAGELLAR MOTOR SWITCH PROTEIN FLIG"/>
    <property type="match status" value="1"/>
</dbReference>
<dbReference type="SUPFAM" id="SSF48029">
    <property type="entry name" value="FliG"/>
    <property type="match status" value="2"/>
</dbReference>
<dbReference type="PANTHER" id="PTHR30534:SF0">
    <property type="entry name" value="FLAGELLAR MOTOR SWITCH PROTEIN FLIG"/>
    <property type="match status" value="1"/>
</dbReference>
<dbReference type="Pfam" id="PF14842">
    <property type="entry name" value="FliG_N"/>
    <property type="match status" value="1"/>
</dbReference>
<evidence type="ECO:0000259" key="12">
    <source>
        <dbReference type="Pfam" id="PF14842"/>
    </source>
</evidence>
<keyword evidence="13" id="KW-0969">Cilium</keyword>
<dbReference type="InterPro" id="IPR023087">
    <property type="entry name" value="Flg_Motor_Flig_C"/>
</dbReference>
<evidence type="ECO:0000256" key="3">
    <source>
        <dbReference type="ARBA" id="ARBA00010299"/>
    </source>
</evidence>
<dbReference type="GO" id="GO:0009425">
    <property type="term" value="C:bacterial-type flagellum basal body"/>
    <property type="evidence" value="ECO:0007669"/>
    <property type="project" value="UniProtKB-SubCell"/>
</dbReference>
<evidence type="ECO:0000256" key="6">
    <source>
        <dbReference type="ARBA" id="ARBA00022500"/>
    </source>
</evidence>
<dbReference type="PRINTS" id="PR00954">
    <property type="entry name" value="FLGMOTORFLIG"/>
</dbReference>
<name>A0A1G4XB50_9ACTN</name>
<feature type="domain" description="Flagellar motor switch protein FliG middle" evidence="11">
    <location>
        <begin position="141"/>
        <end position="212"/>
    </location>
</feature>
<comment type="subcellular location">
    <subcellularLocation>
        <location evidence="1">Bacterial flagellum basal body</location>
    </subcellularLocation>
    <subcellularLocation>
        <location evidence="2">Cell membrane</location>
        <topology evidence="2">Peripheral membrane protein</topology>
        <orientation evidence="2">Cytoplasmic side</orientation>
    </subcellularLocation>
</comment>